<sequence length="253" mass="29954">MKKLKIIMLFCLLFTECPAKQEVDSLYIRYFSWEDYKQPHIITCNNFEDEMPYTEYCVSDRSEIDRLLGSMRELPKTSDTVFCVGCKLLFLHKGMIVKKACLNSEYVMTGGQSYLCTQEFMNTINDIMHNGVIVNRQDRYLPNKYGDEYIHGREALFSELEAYYAKHVPESIRKNGDTRIVVYCKSNKKGKTTKIERVRIYNTNLSDSQTKDIEQLIYRFFMKKVRWKPDETRMESDWITIYYKIEGDQGIIP</sequence>
<accession>A0A1I0Q2V2</accession>
<dbReference type="RefSeq" id="WP_091916581.1">
    <property type="nucleotide sequence ID" value="NZ_FOIQ01000005.1"/>
</dbReference>
<name>A0A1I0Q2V2_9BACT</name>
<evidence type="ECO:0000313" key="2">
    <source>
        <dbReference type="Proteomes" id="UP000199373"/>
    </source>
</evidence>
<keyword evidence="2" id="KW-1185">Reference proteome</keyword>
<proteinExistence type="predicted"/>
<organism evidence="1 2">
    <name type="scientific">Prevotella aff. ruminicola Tc2-24</name>
    <dbReference type="NCBI Taxonomy" id="81582"/>
    <lineage>
        <taxon>Bacteria</taxon>
        <taxon>Pseudomonadati</taxon>
        <taxon>Bacteroidota</taxon>
        <taxon>Bacteroidia</taxon>
        <taxon>Bacteroidales</taxon>
        <taxon>Prevotellaceae</taxon>
        <taxon>Prevotella</taxon>
    </lineage>
</organism>
<evidence type="ECO:0000313" key="1">
    <source>
        <dbReference type="EMBL" id="SEW21261.1"/>
    </source>
</evidence>
<reference evidence="1 2" key="1">
    <citation type="submission" date="2016-10" db="EMBL/GenBank/DDBJ databases">
        <authorList>
            <person name="de Groot N.N."/>
        </authorList>
    </citation>
    <scope>NUCLEOTIDE SEQUENCE [LARGE SCALE GENOMIC DNA]</scope>
    <source>
        <strain evidence="1 2">TC2-24</strain>
    </source>
</reference>
<dbReference type="AlphaFoldDB" id="A0A1I0Q2V2"/>
<protein>
    <submittedName>
        <fullName evidence="1">Uncharacterized protein</fullName>
    </submittedName>
</protein>
<dbReference type="EMBL" id="FOIQ01000005">
    <property type="protein sequence ID" value="SEW21261.1"/>
    <property type="molecule type" value="Genomic_DNA"/>
</dbReference>
<gene>
    <name evidence="1" type="ORF">SAMN04487850_2186</name>
</gene>
<dbReference type="Proteomes" id="UP000199373">
    <property type="component" value="Unassembled WGS sequence"/>
</dbReference>